<evidence type="ECO:0000313" key="1">
    <source>
        <dbReference type="Proteomes" id="UP000095286"/>
    </source>
</evidence>
<evidence type="ECO:0000313" key="2">
    <source>
        <dbReference type="WBParaSite" id="RSKR_0000978900.1"/>
    </source>
</evidence>
<accession>A0AC35UBE9</accession>
<dbReference type="WBParaSite" id="RSKR_0000978900.1">
    <property type="protein sequence ID" value="RSKR_0000978900.1"/>
    <property type="gene ID" value="RSKR_0000978900"/>
</dbReference>
<proteinExistence type="predicted"/>
<reference evidence="2" key="1">
    <citation type="submission" date="2016-11" db="UniProtKB">
        <authorList>
            <consortium name="WormBaseParasite"/>
        </authorList>
    </citation>
    <scope>IDENTIFICATION</scope>
    <source>
        <strain evidence="2">KR3021</strain>
    </source>
</reference>
<sequence length="370" mass="41958">MSSYADKLKEYMPIMSFEGKSHFPRKTDNESKMSSLSNSWSSLSQQRKNDIYKYGGLILLCIQQTSMPLMARSSRDRDPKDVFFTTVNVFMMDVLKMITCIIVLTLSKKSFTKFCQKTYQTVFGDWKETLKLGVPSVIYVLQNNLYYIALTNLEPTTFCVCYQMKIFTTAIMLRILLNKKLSSLQWVALGFLLVGVVMVQMQYSPPASKFSEDQQNATIGFVCTFLMCFTSAFAGAYMEKCLKKSDTDVWTQNIRLSGYGLLIGGTSMIIKDWDNIQEYSMFHGFDTLVWILTATNSVGGILIAVVIKYADNILKGYAQSVSILGAAIGSWILFEFSPNFMFLFGGLNVMFSIVLYSKYPYVNRQAVSQT</sequence>
<organism evidence="1 2">
    <name type="scientific">Rhabditophanes sp. KR3021</name>
    <dbReference type="NCBI Taxonomy" id="114890"/>
    <lineage>
        <taxon>Eukaryota</taxon>
        <taxon>Metazoa</taxon>
        <taxon>Ecdysozoa</taxon>
        <taxon>Nematoda</taxon>
        <taxon>Chromadorea</taxon>
        <taxon>Rhabditida</taxon>
        <taxon>Tylenchina</taxon>
        <taxon>Panagrolaimomorpha</taxon>
        <taxon>Strongyloidoidea</taxon>
        <taxon>Alloionematidae</taxon>
        <taxon>Rhabditophanes</taxon>
    </lineage>
</organism>
<protein>
    <submittedName>
        <fullName evidence="2">UDP-N-acetylglucosamine transporter</fullName>
    </submittedName>
</protein>
<dbReference type="Proteomes" id="UP000095286">
    <property type="component" value="Unplaced"/>
</dbReference>
<name>A0AC35UBE9_9BILA</name>